<evidence type="ECO:0000256" key="5">
    <source>
        <dbReference type="ARBA" id="ARBA00023288"/>
    </source>
</evidence>
<gene>
    <name evidence="6" type="ORF">EYB31_26965</name>
</gene>
<evidence type="ECO:0000313" key="7">
    <source>
        <dbReference type="Proteomes" id="UP000293142"/>
    </source>
</evidence>
<dbReference type="OrthoDB" id="9782846at2"/>
<keyword evidence="1" id="KW-1003">Cell membrane</keyword>
<keyword evidence="2" id="KW-0732">Signal</keyword>
<evidence type="ECO:0000256" key="3">
    <source>
        <dbReference type="ARBA" id="ARBA00023136"/>
    </source>
</evidence>
<dbReference type="AlphaFoldDB" id="A0A4Q9DJV3"/>
<dbReference type="PANTHER" id="PTHR43649:SF33">
    <property type="entry name" value="POLYGALACTURONAN_RHAMNOGALACTURONAN-BINDING PROTEIN YTCQ"/>
    <property type="match status" value="1"/>
</dbReference>
<dbReference type="EMBL" id="SIRE01000021">
    <property type="protein sequence ID" value="TBL73321.1"/>
    <property type="molecule type" value="Genomic_DNA"/>
</dbReference>
<dbReference type="PANTHER" id="PTHR43649">
    <property type="entry name" value="ARABINOSE-BINDING PROTEIN-RELATED"/>
    <property type="match status" value="1"/>
</dbReference>
<organism evidence="6 7">
    <name type="scientific">Paenibacillus thalictri</name>
    <dbReference type="NCBI Taxonomy" id="2527873"/>
    <lineage>
        <taxon>Bacteria</taxon>
        <taxon>Bacillati</taxon>
        <taxon>Bacillota</taxon>
        <taxon>Bacilli</taxon>
        <taxon>Bacillales</taxon>
        <taxon>Paenibacillaceae</taxon>
        <taxon>Paenibacillus</taxon>
    </lineage>
</organism>
<protein>
    <submittedName>
        <fullName evidence="6">Sugar ABC transporter substrate-binding protein</fullName>
    </submittedName>
</protein>
<comment type="caution">
    <text evidence="6">The sequence shown here is derived from an EMBL/GenBank/DDBJ whole genome shotgun (WGS) entry which is preliminary data.</text>
</comment>
<evidence type="ECO:0000256" key="4">
    <source>
        <dbReference type="ARBA" id="ARBA00023139"/>
    </source>
</evidence>
<name>A0A4Q9DJV3_9BACL</name>
<keyword evidence="3" id="KW-0472">Membrane</keyword>
<evidence type="ECO:0000256" key="2">
    <source>
        <dbReference type="ARBA" id="ARBA00022729"/>
    </source>
</evidence>
<accession>A0A4Q9DJV3</accession>
<dbReference type="Proteomes" id="UP000293142">
    <property type="component" value="Unassembled WGS sequence"/>
</dbReference>
<evidence type="ECO:0000256" key="1">
    <source>
        <dbReference type="ARBA" id="ARBA00022475"/>
    </source>
</evidence>
<dbReference type="InterPro" id="IPR050490">
    <property type="entry name" value="Bact_solute-bd_prot1"/>
</dbReference>
<keyword evidence="5" id="KW-0449">Lipoprotein</keyword>
<dbReference type="Gene3D" id="3.40.190.10">
    <property type="entry name" value="Periplasmic binding protein-like II"/>
    <property type="match status" value="1"/>
</dbReference>
<dbReference type="Pfam" id="PF01547">
    <property type="entry name" value="SBP_bac_1"/>
    <property type="match status" value="1"/>
</dbReference>
<dbReference type="SUPFAM" id="SSF53850">
    <property type="entry name" value="Periplasmic binding protein-like II"/>
    <property type="match status" value="1"/>
</dbReference>
<dbReference type="InterPro" id="IPR006059">
    <property type="entry name" value="SBP"/>
</dbReference>
<evidence type="ECO:0000313" key="6">
    <source>
        <dbReference type="EMBL" id="TBL73321.1"/>
    </source>
</evidence>
<keyword evidence="4" id="KW-0564">Palmitate</keyword>
<proteinExistence type="predicted"/>
<reference evidence="6 7" key="1">
    <citation type="submission" date="2019-02" db="EMBL/GenBank/DDBJ databases">
        <title>Paenibacillus sp. nov., isolated from surface-sterilized tissue of Thalictrum simplex L.</title>
        <authorList>
            <person name="Tuo L."/>
        </authorList>
    </citation>
    <scope>NUCLEOTIDE SEQUENCE [LARGE SCALE GENOMIC DNA]</scope>
    <source>
        <strain evidence="6 7">N2SHLJ1</strain>
    </source>
</reference>
<sequence>MGDNAVKKIGVKKGLSLLMTVLIAFAGLAGCSRSSGENASNAPKAATGSPAASEPAVTIKFWSYPKWNGITGKEPNGTLGDWEADAAKRFMALHPNVKIETEFLNAKGGPEKVAIAIQSNSVPDVLGDSDIRLFEYAQKGLTVPIGDYLDADYIADYHENVWKQTTIGDGKHYYLPWSVSPQILMVNRTLFKQAGADDLLPKNKERTWTIEEFESAIRTVSSKLKGVYGVGMFGDTTSGDAFLLNWIWSFGARTFDPTYSKIALNNEKGLAGMKFLQKLVTDGLANPGAAGIKQADALTLFNQQKVLTIQGATLQYARTASAMKLGELNKFELYVTTPPNAKGEQPTSFMTTYGYGVFKNTDANKQKWAIEFAKFLGSKENAAAVKASESLSTRKSMDNMYNDSDDENTKFAAQVTQYAVDGGLASPGFNKQRAIFSKQLQAMFTGAATPEQALKKFEEEANKAIAEEIAKLKK</sequence>
<keyword evidence="7" id="KW-1185">Reference proteome</keyword>
<dbReference type="PROSITE" id="PS51257">
    <property type="entry name" value="PROKAR_LIPOPROTEIN"/>
    <property type="match status" value="1"/>
</dbReference>
<dbReference type="CDD" id="cd13585">
    <property type="entry name" value="PBP2_TMBP_like"/>
    <property type="match status" value="1"/>
</dbReference>